<organism evidence="9 10">
    <name type="scientific">Candidatus Accumulibacter phosphatis</name>
    <dbReference type="NCBI Taxonomy" id="327160"/>
    <lineage>
        <taxon>Bacteria</taxon>
        <taxon>Pseudomonadati</taxon>
        <taxon>Pseudomonadota</taxon>
        <taxon>Betaproteobacteria</taxon>
        <taxon>Candidatus Accumulibacter</taxon>
    </lineage>
</organism>
<name>A0A080LT27_9PROT</name>
<evidence type="ECO:0000313" key="10">
    <source>
        <dbReference type="Proteomes" id="UP000020077"/>
    </source>
</evidence>
<feature type="signal peptide" evidence="7">
    <location>
        <begin position="1"/>
        <end position="22"/>
    </location>
</feature>
<protein>
    <submittedName>
        <fullName evidence="9">Cytochrome c551</fullName>
    </submittedName>
</protein>
<dbReference type="EMBL" id="JDVG02000656">
    <property type="protein sequence ID" value="KFB70735.1"/>
    <property type="molecule type" value="Genomic_DNA"/>
</dbReference>
<dbReference type="Pfam" id="PF00034">
    <property type="entry name" value="Cytochrom_C"/>
    <property type="match status" value="1"/>
</dbReference>
<evidence type="ECO:0000256" key="3">
    <source>
        <dbReference type="ARBA" id="ARBA00022723"/>
    </source>
</evidence>
<dbReference type="AlphaFoldDB" id="A0A080LT27"/>
<feature type="domain" description="Cytochrome c" evidence="8">
    <location>
        <begin position="20"/>
        <end position="103"/>
    </location>
</feature>
<comment type="PTM">
    <text evidence="6">Binds 1 heme c group covalently per subunit.</text>
</comment>
<dbReference type="PRINTS" id="PR00606">
    <property type="entry name" value="CYTCHROMECID"/>
</dbReference>
<keyword evidence="1" id="KW-0813">Transport</keyword>
<dbReference type="InterPro" id="IPR009056">
    <property type="entry name" value="Cyt_c-like_dom"/>
</dbReference>
<dbReference type="InterPro" id="IPR036909">
    <property type="entry name" value="Cyt_c-like_dom_sf"/>
</dbReference>
<comment type="caution">
    <text evidence="9">The sequence shown here is derived from an EMBL/GenBank/DDBJ whole genome shotgun (WGS) entry which is preliminary data.</text>
</comment>
<evidence type="ECO:0000259" key="8">
    <source>
        <dbReference type="PROSITE" id="PS51007"/>
    </source>
</evidence>
<keyword evidence="5 6" id="KW-0408">Iron</keyword>
<feature type="binding site" description="covalent" evidence="6">
    <location>
        <position position="34"/>
    </location>
    <ligand>
        <name>heme c</name>
        <dbReference type="ChEBI" id="CHEBI:61717"/>
    </ligand>
</feature>
<feature type="binding site" description="axial binding residue" evidence="6">
    <location>
        <position position="38"/>
    </location>
    <ligand>
        <name>heme c</name>
        <dbReference type="ChEBI" id="CHEBI:61717"/>
    </ligand>
    <ligandPart>
        <name>Fe</name>
        <dbReference type="ChEBI" id="CHEBI:18248"/>
    </ligandPart>
</feature>
<keyword evidence="2 6" id="KW-0349">Heme</keyword>
<evidence type="ECO:0000256" key="6">
    <source>
        <dbReference type="PIRSR" id="PIRSR602324-1"/>
    </source>
</evidence>
<dbReference type="InterPro" id="IPR002324">
    <property type="entry name" value="Cyt_c_ID"/>
</dbReference>
<dbReference type="PROSITE" id="PS51007">
    <property type="entry name" value="CYTC"/>
    <property type="match status" value="1"/>
</dbReference>
<gene>
    <name evidence="9" type="primary">nirM_1</name>
    <name evidence="9" type="ORF">AW09_004157</name>
</gene>
<reference evidence="9 10" key="1">
    <citation type="submission" date="2014-02" db="EMBL/GenBank/DDBJ databases">
        <title>Expanding our view of genomic diversity in Candidatus Accumulibacter clades.</title>
        <authorList>
            <person name="Skennerton C.T."/>
            <person name="Barr J.J."/>
            <person name="Slater F.R."/>
            <person name="Bond P.L."/>
            <person name="Tyson G.W."/>
        </authorList>
    </citation>
    <scope>NUCLEOTIDE SEQUENCE [LARGE SCALE GENOMIC DNA]</scope>
    <source>
        <strain evidence="10">BA-91</strain>
    </source>
</reference>
<evidence type="ECO:0000313" key="9">
    <source>
        <dbReference type="EMBL" id="KFB70735.1"/>
    </source>
</evidence>
<evidence type="ECO:0000256" key="2">
    <source>
        <dbReference type="ARBA" id="ARBA00022617"/>
    </source>
</evidence>
<dbReference type="Proteomes" id="UP000020077">
    <property type="component" value="Unassembled WGS sequence"/>
</dbReference>
<sequence precursor="true">MKTIYVCLLAAAGVMSAGAVQAQDAEALAKSKNCLSCHAVDKKVVGPSYKDVAKKYTAKDEAMLAAKVIKGGKGAWGEIPMPPNPSVTPDEATKLVKWILSQK</sequence>
<proteinExistence type="predicted"/>
<keyword evidence="4" id="KW-0249">Electron transport</keyword>
<feature type="binding site" description="covalent" evidence="6">
    <location>
        <position position="81"/>
    </location>
    <ligand>
        <name>heme c</name>
        <dbReference type="ChEBI" id="CHEBI:61717"/>
    </ligand>
</feature>
<evidence type="ECO:0000256" key="5">
    <source>
        <dbReference type="ARBA" id="ARBA00023004"/>
    </source>
</evidence>
<dbReference type="GO" id="GO:0009055">
    <property type="term" value="F:electron transfer activity"/>
    <property type="evidence" value="ECO:0007669"/>
    <property type="project" value="InterPro"/>
</dbReference>
<dbReference type="GO" id="GO:0005506">
    <property type="term" value="F:iron ion binding"/>
    <property type="evidence" value="ECO:0007669"/>
    <property type="project" value="InterPro"/>
</dbReference>
<feature type="chain" id="PRO_5001750610" evidence="7">
    <location>
        <begin position="23"/>
        <end position="103"/>
    </location>
</feature>
<accession>A0A080LT27</accession>
<evidence type="ECO:0000256" key="7">
    <source>
        <dbReference type="SAM" id="SignalP"/>
    </source>
</evidence>
<dbReference type="SUPFAM" id="SSF46626">
    <property type="entry name" value="Cytochrome c"/>
    <property type="match status" value="1"/>
</dbReference>
<keyword evidence="7" id="KW-0732">Signal</keyword>
<keyword evidence="3 6" id="KW-0479">Metal-binding</keyword>
<evidence type="ECO:0000256" key="4">
    <source>
        <dbReference type="ARBA" id="ARBA00022982"/>
    </source>
</evidence>
<dbReference type="Gene3D" id="1.10.760.10">
    <property type="entry name" value="Cytochrome c-like domain"/>
    <property type="match status" value="1"/>
</dbReference>
<evidence type="ECO:0000256" key="1">
    <source>
        <dbReference type="ARBA" id="ARBA00022448"/>
    </source>
</evidence>
<dbReference type="GO" id="GO:0020037">
    <property type="term" value="F:heme binding"/>
    <property type="evidence" value="ECO:0007669"/>
    <property type="project" value="InterPro"/>
</dbReference>